<gene>
    <name evidence="1" type="ORF">C8N46_101642</name>
</gene>
<dbReference type="Proteomes" id="UP000244090">
    <property type="component" value="Unassembled WGS sequence"/>
</dbReference>
<reference evidence="1 2" key="1">
    <citation type="submission" date="2018-04" db="EMBL/GenBank/DDBJ databases">
        <title>Genomic Encyclopedia of Archaeal and Bacterial Type Strains, Phase II (KMG-II): from individual species to whole genera.</title>
        <authorList>
            <person name="Goeker M."/>
        </authorList>
    </citation>
    <scope>NUCLEOTIDE SEQUENCE [LARGE SCALE GENOMIC DNA]</scope>
    <source>
        <strain evidence="1 2">DSM 25731</strain>
    </source>
</reference>
<sequence length="54" mass="5808">MKRNLKKLALNKKAVSHLSDIVKGGLDKVSHGITTTNDPTANTGCFDCPPTTIR</sequence>
<comment type="caution">
    <text evidence="1">The sequence shown here is derived from an EMBL/GenBank/DDBJ whole genome shotgun (WGS) entry which is preliminary data.</text>
</comment>
<protein>
    <submittedName>
        <fullName evidence="1">Uncharacterized protein</fullName>
    </submittedName>
</protein>
<organism evidence="1 2">
    <name type="scientific">Kordia periserrulae</name>
    <dbReference type="NCBI Taxonomy" id="701523"/>
    <lineage>
        <taxon>Bacteria</taxon>
        <taxon>Pseudomonadati</taxon>
        <taxon>Bacteroidota</taxon>
        <taxon>Flavobacteriia</taxon>
        <taxon>Flavobacteriales</taxon>
        <taxon>Flavobacteriaceae</taxon>
        <taxon>Kordia</taxon>
    </lineage>
</organism>
<dbReference type="AlphaFoldDB" id="A0A2T6C6T9"/>
<evidence type="ECO:0000313" key="1">
    <source>
        <dbReference type="EMBL" id="PTX64032.1"/>
    </source>
</evidence>
<dbReference type="RefSeq" id="WP_170110055.1">
    <property type="nucleotide sequence ID" value="NZ_QBKT01000001.1"/>
</dbReference>
<keyword evidence="2" id="KW-1185">Reference proteome</keyword>
<evidence type="ECO:0000313" key="2">
    <source>
        <dbReference type="Proteomes" id="UP000244090"/>
    </source>
</evidence>
<dbReference type="EMBL" id="QBKT01000001">
    <property type="protein sequence ID" value="PTX64032.1"/>
    <property type="molecule type" value="Genomic_DNA"/>
</dbReference>
<name>A0A2T6C6T9_9FLAO</name>
<proteinExistence type="predicted"/>
<accession>A0A2T6C6T9</accession>